<evidence type="ECO:0000313" key="2">
    <source>
        <dbReference type="Proteomes" id="UP001234989"/>
    </source>
</evidence>
<evidence type="ECO:0000313" key="1">
    <source>
        <dbReference type="EMBL" id="WMV24109.1"/>
    </source>
</evidence>
<keyword evidence="2" id="KW-1185">Reference proteome</keyword>
<dbReference type="EMBL" id="CP133615">
    <property type="protein sequence ID" value="WMV24109.1"/>
    <property type="molecule type" value="Genomic_DNA"/>
</dbReference>
<dbReference type="Proteomes" id="UP001234989">
    <property type="component" value="Chromosome 4"/>
</dbReference>
<protein>
    <submittedName>
        <fullName evidence="1">Uncharacterized protein</fullName>
    </submittedName>
</protein>
<reference evidence="1" key="1">
    <citation type="submission" date="2023-08" db="EMBL/GenBank/DDBJ databases">
        <title>A de novo genome assembly of Solanum verrucosum Schlechtendal, a Mexican diploid species geographically isolated from the other diploid A-genome species in potato relatives.</title>
        <authorList>
            <person name="Hosaka K."/>
        </authorList>
    </citation>
    <scope>NUCLEOTIDE SEQUENCE</scope>
    <source>
        <tissue evidence="1">Young leaves</tissue>
    </source>
</reference>
<gene>
    <name evidence="1" type="ORF">MTR67_017494</name>
</gene>
<organism evidence="1 2">
    <name type="scientific">Solanum verrucosum</name>
    <dbReference type="NCBI Taxonomy" id="315347"/>
    <lineage>
        <taxon>Eukaryota</taxon>
        <taxon>Viridiplantae</taxon>
        <taxon>Streptophyta</taxon>
        <taxon>Embryophyta</taxon>
        <taxon>Tracheophyta</taxon>
        <taxon>Spermatophyta</taxon>
        <taxon>Magnoliopsida</taxon>
        <taxon>eudicotyledons</taxon>
        <taxon>Gunneridae</taxon>
        <taxon>Pentapetalae</taxon>
        <taxon>asterids</taxon>
        <taxon>lamiids</taxon>
        <taxon>Solanales</taxon>
        <taxon>Solanaceae</taxon>
        <taxon>Solanoideae</taxon>
        <taxon>Solaneae</taxon>
        <taxon>Solanum</taxon>
    </lineage>
</organism>
<accession>A0AAF0QQE1</accession>
<proteinExistence type="predicted"/>
<dbReference type="AlphaFoldDB" id="A0AAF0QQE1"/>
<sequence length="45" mass="4982">MVLHAFHLSRRSSAGGVAFEVETFGRGRERLMGDEAVYLGKEGRT</sequence>
<name>A0AAF0QQE1_SOLVR</name>